<keyword evidence="2" id="KW-1185">Reference proteome</keyword>
<dbReference type="EMBL" id="NEDP02002351">
    <property type="protein sequence ID" value="OWF51100.1"/>
    <property type="molecule type" value="Genomic_DNA"/>
</dbReference>
<dbReference type="Proteomes" id="UP000242188">
    <property type="component" value="Unassembled WGS sequence"/>
</dbReference>
<comment type="caution">
    <text evidence="1">The sequence shown here is derived from an EMBL/GenBank/DDBJ whole genome shotgun (WGS) entry which is preliminary data.</text>
</comment>
<organism evidence="1 2">
    <name type="scientific">Mizuhopecten yessoensis</name>
    <name type="common">Japanese scallop</name>
    <name type="synonym">Patinopecten yessoensis</name>
    <dbReference type="NCBI Taxonomy" id="6573"/>
    <lineage>
        <taxon>Eukaryota</taxon>
        <taxon>Metazoa</taxon>
        <taxon>Spiralia</taxon>
        <taxon>Lophotrochozoa</taxon>
        <taxon>Mollusca</taxon>
        <taxon>Bivalvia</taxon>
        <taxon>Autobranchia</taxon>
        <taxon>Pteriomorphia</taxon>
        <taxon>Pectinida</taxon>
        <taxon>Pectinoidea</taxon>
        <taxon>Pectinidae</taxon>
        <taxon>Mizuhopecten</taxon>
    </lineage>
</organism>
<name>A0A210QQU0_MIZYE</name>
<accession>A0A210QQU0</accession>
<evidence type="ECO:0000313" key="2">
    <source>
        <dbReference type="Proteomes" id="UP000242188"/>
    </source>
</evidence>
<protein>
    <submittedName>
        <fullName evidence="1">Uncharacterized protein</fullName>
    </submittedName>
</protein>
<reference evidence="1 2" key="1">
    <citation type="journal article" date="2017" name="Nat. Ecol. Evol.">
        <title>Scallop genome provides insights into evolution of bilaterian karyotype and development.</title>
        <authorList>
            <person name="Wang S."/>
            <person name="Zhang J."/>
            <person name="Jiao W."/>
            <person name="Li J."/>
            <person name="Xun X."/>
            <person name="Sun Y."/>
            <person name="Guo X."/>
            <person name="Huan P."/>
            <person name="Dong B."/>
            <person name="Zhang L."/>
            <person name="Hu X."/>
            <person name="Sun X."/>
            <person name="Wang J."/>
            <person name="Zhao C."/>
            <person name="Wang Y."/>
            <person name="Wang D."/>
            <person name="Huang X."/>
            <person name="Wang R."/>
            <person name="Lv J."/>
            <person name="Li Y."/>
            <person name="Zhang Z."/>
            <person name="Liu B."/>
            <person name="Lu W."/>
            <person name="Hui Y."/>
            <person name="Liang J."/>
            <person name="Zhou Z."/>
            <person name="Hou R."/>
            <person name="Li X."/>
            <person name="Liu Y."/>
            <person name="Li H."/>
            <person name="Ning X."/>
            <person name="Lin Y."/>
            <person name="Zhao L."/>
            <person name="Xing Q."/>
            <person name="Dou J."/>
            <person name="Li Y."/>
            <person name="Mao J."/>
            <person name="Guo H."/>
            <person name="Dou H."/>
            <person name="Li T."/>
            <person name="Mu C."/>
            <person name="Jiang W."/>
            <person name="Fu Q."/>
            <person name="Fu X."/>
            <person name="Miao Y."/>
            <person name="Liu J."/>
            <person name="Yu Q."/>
            <person name="Li R."/>
            <person name="Liao H."/>
            <person name="Li X."/>
            <person name="Kong Y."/>
            <person name="Jiang Z."/>
            <person name="Chourrout D."/>
            <person name="Li R."/>
            <person name="Bao Z."/>
        </authorList>
    </citation>
    <scope>NUCLEOTIDE SEQUENCE [LARGE SCALE GENOMIC DNA]</scope>
    <source>
        <strain evidence="1 2">PY_sf001</strain>
    </source>
</reference>
<sequence>MQEVHGMTTQALQLTIFVYHLIQNGYRRLLYRMLTQGGYMEQSTNLTPDIFYLGLNHEMKRFPVRSVDLRLLFPQ</sequence>
<gene>
    <name evidence="1" type="ORF">KP79_PYT16634</name>
</gene>
<dbReference type="AlphaFoldDB" id="A0A210QQU0"/>
<proteinExistence type="predicted"/>
<evidence type="ECO:0000313" key="1">
    <source>
        <dbReference type="EMBL" id="OWF51100.1"/>
    </source>
</evidence>